<dbReference type="Proteomes" id="UP001054889">
    <property type="component" value="Unassembled WGS sequence"/>
</dbReference>
<dbReference type="SUPFAM" id="SSF52540">
    <property type="entry name" value="P-loop containing nucleoside triphosphate hydrolases"/>
    <property type="match status" value="1"/>
</dbReference>
<dbReference type="Gene3D" id="3.40.50.300">
    <property type="entry name" value="P-loop containing nucleotide triphosphate hydrolases"/>
    <property type="match status" value="1"/>
</dbReference>
<dbReference type="SUPFAM" id="SSF52058">
    <property type="entry name" value="L domain-like"/>
    <property type="match status" value="2"/>
</dbReference>
<evidence type="ECO:0000256" key="3">
    <source>
        <dbReference type="ARBA" id="ARBA00022821"/>
    </source>
</evidence>
<reference evidence="7" key="1">
    <citation type="journal article" date="2018" name="DNA Res.">
        <title>Multiple hybrid de novo genome assembly of finger millet, an orphan allotetraploid crop.</title>
        <authorList>
            <person name="Hatakeyama M."/>
            <person name="Aluri S."/>
            <person name="Balachadran M.T."/>
            <person name="Sivarajan S.R."/>
            <person name="Patrignani A."/>
            <person name="Gruter S."/>
            <person name="Poveda L."/>
            <person name="Shimizu-Inatsugi R."/>
            <person name="Baeten J."/>
            <person name="Francoijs K.J."/>
            <person name="Nataraja K.N."/>
            <person name="Reddy Y.A.N."/>
            <person name="Phadnis S."/>
            <person name="Ravikumar R.L."/>
            <person name="Schlapbach R."/>
            <person name="Sreeman S.M."/>
            <person name="Shimizu K.K."/>
        </authorList>
    </citation>
    <scope>NUCLEOTIDE SEQUENCE</scope>
</reference>
<dbReference type="InterPro" id="IPR032675">
    <property type="entry name" value="LRR_dom_sf"/>
</dbReference>
<dbReference type="Pfam" id="PF00931">
    <property type="entry name" value="NB-ARC"/>
    <property type="match status" value="1"/>
</dbReference>
<dbReference type="InterPro" id="IPR036388">
    <property type="entry name" value="WH-like_DNA-bd_sf"/>
</dbReference>
<dbReference type="InterPro" id="IPR056789">
    <property type="entry name" value="LRR_R13L1-DRL21"/>
</dbReference>
<dbReference type="Gene3D" id="3.80.10.10">
    <property type="entry name" value="Ribonuclease Inhibitor"/>
    <property type="match status" value="4"/>
</dbReference>
<dbReference type="PRINTS" id="PR00364">
    <property type="entry name" value="DISEASERSIST"/>
</dbReference>
<accession>A0AAV5DFN4</accession>
<sequence>MGKTTLAGLVYNDSQSNKYDHRVWVYVSQEFDLKKIGNSIISQLQREGQYNIGTLQLINQWLDDLFAGNKILIVLDDLWEEKEAELGKLQRMLHLGKKGSLIHVIVTTRNEGIAKKICTNEPYMLQPLKDDMCWDIIKKFSQLEQKASKAEFEQIGMDLANKCGGVALAAQALGCMLKSCDLHRWSEVNNSDMWTESSKRETSPHNTVLPSLKLSYESMPPNLRLCFAYCAIFPKGRDIVKYDLIHQWIALDFIEPSMRLGEQYLNQLLGMSFLHHSKLPPTSQKEVVRYTMHDLVHDLARSVMGDELTVSDTRLMNHTSQQKYCRGCSSLVFPPSIGQMKQLRYLIAPGLQNDSFPDCITEHSKLQYLNLHESSQISAVPESIGKLKCLIYLDLSDCSEHLDLSMNGNLGCLPGDLGILKNLHTLNLRGCKNLVSLPESIDALRLKSLLVDGCPDELTDHINSRFNYLLTLPLFKVRFDGSDAHSNLHQLEHVNPDHLKIRFLENVRFLEEANTIKLSEKNNLMRLALSWNLDTDRFLEDKNLLEALLPPRGLKHFWLDGYSSLSLPTWLMCAPNHLSNLVSITLVDFPMCFYLPTLGQLPNLEYLRLDNLCRIKSVHGDFCGGKGAFRRLSRFDLTRMEGLEYWETTYHDDDGVDDFMFPMLDELNTRSCPILSLKPCPPTFRVWRITNSDEVIEGHNISQPSFTRCTRLHISSSNCKSGGWKLLRLLPALQELTLIDCPNLMALPECMQHLSLLRSLELIGCQSISALPEWIDTLESLAILSMAGCKMIKSLPPSIQQLTRLQTLCITCNPELEQWCESEENKTKLAHIKDKVSALTNINNL</sequence>
<gene>
    <name evidence="7" type="primary">ga27779</name>
    <name evidence="7" type="ORF">PR202_ga27779</name>
</gene>
<dbReference type="EMBL" id="BQKI01000016">
    <property type="protein sequence ID" value="GJN09748.1"/>
    <property type="molecule type" value="Genomic_DNA"/>
</dbReference>
<evidence type="ECO:0000259" key="6">
    <source>
        <dbReference type="Pfam" id="PF25019"/>
    </source>
</evidence>
<dbReference type="AlphaFoldDB" id="A0AAV5DFN4"/>
<dbReference type="Gene3D" id="1.10.8.430">
    <property type="entry name" value="Helical domain of apoptotic protease-activating factors"/>
    <property type="match status" value="1"/>
</dbReference>
<protein>
    <recommendedName>
        <fullName evidence="9">NB-ARC domain-containing protein</fullName>
    </recommendedName>
</protein>
<keyword evidence="1" id="KW-0433">Leucine-rich repeat</keyword>
<organism evidence="7 8">
    <name type="scientific">Eleusine coracana subsp. coracana</name>
    <dbReference type="NCBI Taxonomy" id="191504"/>
    <lineage>
        <taxon>Eukaryota</taxon>
        <taxon>Viridiplantae</taxon>
        <taxon>Streptophyta</taxon>
        <taxon>Embryophyta</taxon>
        <taxon>Tracheophyta</taxon>
        <taxon>Spermatophyta</taxon>
        <taxon>Magnoliopsida</taxon>
        <taxon>Liliopsida</taxon>
        <taxon>Poales</taxon>
        <taxon>Poaceae</taxon>
        <taxon>PACMAD clade</taxon>
        <taxon>Chloridoideae</taxon>
        <taxon>Cynodonteae</taxon>
        <taxon>Eleusininae</taxon>
        <taxon>Eleusine</taxon>
    </lineage>
</organism>
<evidence type="ECO:0000259" key="4">
    <source>
        <dbReference type="Pfam" id="PF00931"/>
    </source>
</evidence>
<evidence type="ECO:0000256" key="1">
    <source>
        <dbReference type="ARBA" id="ARBA00022614"/>
    </source>
</evidence>
<keyword evidence="8" id="KW-1185">Reference proteome</keyword>
<comment type="caution">
    <text evidence="7">The sequence shown here is derived from an EMBL/GenBank/DDBJ whole genome shotgun (WGS) entry which is preliminary data.</text>
</comment>
<keyword evidence="3" id="KW-0611">Plant defense</keyword>
<dbReference type="PANTHER" id="PTHR36766:SF73">
    <property type="entry name" value="NB-ARC DOMAIN-CONTAINING PROTEIN"/>
    <property type="match status" value="1"/>
</dbReference>
<dbReference type="PANTHER" id="PTHR36766">
    <property type="entry name" value="PLANT BROAD-SPECTRUM MILDEW RESISTANCE PROTEIN RPW8"/>
    <property type="match status" value="1"/>
</dbReference>
<dbReference type="InterPro" id="IPR058922">
    <property type="entry name" value="WHD_DRP"/>
</dbReference>
<dbReference type="GO" id="GO:0043531">
    <property type="term" value="F:ADP binding"/>
    <property type="evidence" value="ECO:0007669"/>
    <property type="project" value="InterPro"/>
</dbReference>
<dbReference type="Pfam" id="PF25019">
    <property type="entry name" value="LRR_R13L1-DRL21"/>
    <property type="match status" value="1"/>
</dbReference>
<evidence type="ECO:0000259" key="5">
    <source>
        <dbReference type="Pfam" id="PF23559"/>
    </source>
</evidence>
<dbReference type="InterPro" id="IPR002182">
    <property type="entry name" value="NB-ARC"/>
</dbReference>
<evidence type="ECO:0000313" key="8">
    <source>
        <dbReference type="Proteomes" id="UP001054889"/>
    </source>
</evidence>
<feature type="domain" description="Disease resistance protein winged helix" evidence="5">
    <location>
        <begin position="232"/>
        <end position="300"/>
    </location>
</feature>
<dbReference type="InterPro" id="IPR027417">
    <property type="entry name" value="P-loop_NTPase"/>
</dbReference>
<dbReference type="InterPro" id="IPR042197">
    <property type="entry name" value="Apaf_helical"/>
</dbReference>
<dbReference type="Gene3D" id="1.10.10.10">
    <property type="entry name" value="Winged helix-like DNA-binding domain superfamily/Winged helix DNA-binding domain"/>
    <property type="match status" value="1"/>
</dbReference>
<keyword evidence="2" id="KW-0677">Repeat</keyword>
<feature type="domain" description="NB-ARC" evidence="4">
    <location>
        <begin position="1"/>
        <end position="141"/>
    </location>
</feature>
<evidence type="ECO:0000313" key="7">
    <source>
        <dbReference type="EMBL" id="GJN09748.1"/>
    </source>
</evidence>
<dbReference type="Pfam" id="PF23559">
    <property type="entry name" value="WHD_DRP"/>
    <property type="match status" value="1"/>
</dbReference>
<name>A0AAV5DFN4_ELECO</name>
<evidence type="ECO:0008006" key="9">
    <source>
        <dbReference type="Google" id="ProtNLM"/>
    </source>
</evidence>
<feature type="domain" description="R13L1/DRL21-like LRR repeat region" evidence="6">
    <location>
        <begin position="488"/>
        <end position="611"/>
    </location>
</feature>
<evidence type="ECO:0000256" key="2">
    <source>
        <dbReference type="ARBA" id="ARBA00022737"/>
    </source>
</evidence>
<proteinExistence type="predicted"/>
<dbReference type="GO" id="GO:0006952">
    <property type="term" value="P:defense response"/>
    <property type="evidence" value="ECO:0007669"/>
    <property type="project" value="UniProtKB-KW"/>
</dbReference>
<reference evidence="7" key="2">
    <citation type="submission" date="2021-12" db="EMBL/GenBank/DDBJ databases">
        <title>Resequencing data analysis of finger millet.</title>
        <authorList>
            <person name="Hatakeyama M."/>
            <person name="Aluri S."/>
            <person name="Balachadran M.T."/>
            <person name="Sivarajan S.R."/>
            <person name="Poveda L."/>
            <person name="Shimizu-Inatsugi R."/>
            <person name="Schlapbach R."/>
            <person name="Sreeman S.M."/>
            <person name="Shimizu K.K."/>
        </authorList>
    </citation>
    <scope>NUCLEOTIDE SEQUENCE</scope>
</reference>